<evidence type="ECO:0000256" key="4">
    <source>
        <dbReference type="RuleBase" id="RU367119"/>
    </source>
</evidence>
<evidence type="ECO:0000256" key="1">
    <source>
        <dbReference type="ARBA" id="ARBA00008725"/>
    </source>
</evidence>
<evidence type="ECO:0000259" key="5">
    <source>
        <dbReference type="Pfam" id="PF12849"/>
    </source>
</evidence>
<dbReference type="EMBL" id="LS483487">
    <property type="protein sequence ID" value="SQJ11108.1"/>
    <property type="molecule type" value="Genomic_DNA"/>
</dbReference>
<keyword evidence="2 4" id="KW-0813">Transport</keyword>
<keyword evidence="3" id="KW-0732">Signal</keyword>
<dbReference type="GeneID" id="78453856"/>
<comment type="similarity">
    <text evidence="1 4">Belongs to the PstS family.</text>
</comment>
<dbReference type="Gene3D" id="3.40.190.10">
    <property type="entry name" value="Periplasmic binding protein-like II"/>
    <property type="match status" value="2"/>
</dbReference>
<dbReference type="Proteomes" id="UP000249008">
    <property type="component" value="Chromosome 1"/>
</dbReference>
<keyword evidence="4" id="KW-0592">Phosphate transport</keyword>
<name>A0AAX2JEE4_9FUSO</name>
<dbReference type="InterPro" id="IPR050811">
    <property type="entry name" value="Phosphate_ABC_transporter"/>
</dbReference>
<dbReference type="AlphaFoldDB" id="A0AAX2JEE4"/>
<dbReference type="InterPro" id="IPR024370">
    <property type="entry name" value="PBP_domain"/>
</dbReference>
<evidence type="ECO:0000256" key="2">
    <source>
        <dbReference type="ARBA" id="ARBA00022448"/>
    </source>
</evidence>
<sequence>MKKSFLKKGLIAALIVMGGMGLGQKAEARSSVVQVKGSDTILNASQAIAEKFMSENKGARIAVTGGGSGVGISALINKTTDIAMASRNIKDKEIEQAKAKGINVDEIVVGFDGITIIANKSNPIKDIDDKTLGKVFRGEITNWKELGGDDAEIVVLSRDSSSGTHEFFKEHIIREGNSKGTQEYGAKTLYMPSNEAIKQEVKANKYAVGYIGMGYMDSSVEAVTVDGVAATPENVLNKTYPIAREVFWYADSAREGVVKSLVDYAISPKGQEIIKNEGFVPVK</sequence>
<dbReference type="KEGG" id="ful:C4N20_03475"/>
<dbReference type="Pfam" id="PF12849">
    <property type="entry name" value="PBP_like_2"/>
    <property type="match status" value="1"/>
</dbReference>
<dbReference type="NCBIfam" id="TIGR02136">
    <property type="entry name" value="ptsS_2"/>
    <property type="match status" value="1"/>
</dbReference>
<evidence type="ECO:0000256" key="3">
    <source>
        <dbReference type="ARBA" id="ARBA00022729"/>
    </source>
</evidence>
<dbReference type="RefSeq" id="WP_005980829.1">
    <property type="nucleotide sequence ID" value="NZ_BAABXY010000001.1"/>
</dbReference>
<proteinExistence type="inferred from homology"/>
<reference evidence="6 7" key="1">
    <citation type="submission" date="2018-06" db="EMBL/GenBank/DDBJ databases">
        <authorList>
            <consortium name="Pathogen Informatics"/>
            <person name="Doyle S."/>
        </authorList>
    </citation>
    <scope>NUCLEOTIDE SEQUENCE [LARGE SCALE GENOMIC DNA]</scope>
    <source>
        <strain evidence="6 7">NCTC12112</strain>
    </source>
</reference>
<dbReference type="CDD" id="cd13566">
    <property type="entry name" value="PBP2_phosphate"/>
    <property type="match status" value="1"/>
</dbReference>
<dbReference type="PANTHER" id="PTHR30570">
    <property type="entry name" value="PERIPLASMIC PHOSPHATE BINDING COMPONENT OF PHOSPHATE ABC TRANSPORTER"/>
    <property type="match status" value="1"/>
</dbReference>
<dbReference type="GO" id="GO:0006817">
    <property type="term" value="P:phosphate ion transport"/>
    <property type="evidence" value="ECO:0007669"/>
    <property type="project" value="UniProtKB-UniRule"/>
</dbReference>
<dbReference type="GO" id="GO:0042301">
    <property type="term" value="F:phosphate ion binding"/>
    <property type="evidence" value="ECO:0007669"/>
    <property type="project" value="UniProtKB-UniRule"/>
</dbReference>
<dbReference type="InterPro" id="IPR011862">
    <property type="entry name" value="Phos-bd"/>
</dbReference>
<gene>
    <name evidence="6" type="primary">sphX</name>
    <name evidence="6" type="ORF">NCTC12112_02578</name>
</gene>
<dbReference type="PANTHER" id="PTHR30570:SF1">
    <property type="entry name" value="PHOSPHATE-BINDING PROTEIN PSTS"/>
    <property type="match status" value="1"/>
</dbReference>
<evidence type="ECO:0000313" key="7">
    <source>
        <dbReference type="Proteomes" id="UP000249008"/>
    </source>
</evidence>
<feature type="domain" description="PBP" evidence="5">
    <location>
        <begin position="29"/>
        <end position="268"/>
    </location>
</feature>
<evidence type="ECO:0000313" key="6">
    <source>
        <dbReference type="EMBL" id="SQJ11108.1"/>
    </source>
</evidence>
<accession>A0AAX2JEE4</accession>
<organism evidence="6 7">
    <name type="scientific">Fusobacterium ulcerans</name>
    <dbReference type="NCBI Taxonomy" id="861"/>
    <lineage>
        <taxon>Bacteria</taxon>
        <taxon>Fusobacteriati</taxon>
        <taxon>Fusobacteriota</taxon>
        <taxon>Fusobacteriia</taxon>
        <taxon>Fusobacteriales</taxon>
        <taxon>Fusobacteriaceae</taxon>
        <taxon>Fusobacterium</taxon>
    </lineage>
</organism>
<protein>
    <recommendedName>
        <fullName evidence="4">Phosphate-binding protein</fullName>
    </recommendedName>
</protein>
<comment type="function">
    <text evidence="4">Involved in the system for phosphate transport across the cytoplasmic membrane.</text>
</comment>
<dbReference type="SUPFAM" id="SSF53850">
    <property type="entry name" value="Periplasmic binding protein-like II"/>
    <property type="match status" value="1"/>
</dbReference>